<evidence type="ECO:0000256" key="3">
    <source>
        <dbReference type="ARBA" id="ARBA00023163"/>
    </source>
</evidence>
<sequence length="154" mass="16915">MATMTAAQQRAQQKAVYDAFFADCPSRQLLERISGKWVALVLAALGSDGPHPAGQCAGEPRAMRYSELSRRLAGVSQKMLTQTLRSLERDGLVTRTVTPTVPVTVTYELTDLGLSLHQVIRGIKVWAEAHMDEVQDHRVRFDSESPELAGAPAR</sequence>
<comment type="caution">
    <text evidence="5">The sequence shown here is derived from an EMBL/GenBank/DDBJ whole genome shotgun (WGS) entry which is preliminary data.</text>
</comment>
<dbReference type="Pfam" id="PF01638">
    <property type="entry name" value="HxlR"/>
    <property type="match status" value="1"/>
</dbReference>
<proteinExistence type="predicted"/>
<dbReference type="PANTHER" id="PTHR33204">
    <property type="entry name" value="TRANSCRIPTIONAL REGULATOR, MARR FAMILY"/>
    <property type="match status" value="1"/>
</dbReference>
<dbReference type="RefSeq" id="WP_068043018.1">
    <property type="nucleotide sequence ID" value="NZ_JAAXOO010000003.1"/>
</dbReference>
<feature type="domain" description="HTH hxlR-type" evidence="4">
    <location>
        <begin position="24"/>
        <end position="135"/>
    </location>
</feature>
<dbReference type="EMBL" id="JAAXOO010000003">
    <property type="protein sequence ID" value="NKY34353.1"/>
    <property type="molecule type" value="Genomic_DNA"/>
</dbReference>
<dbReference type="InterPro" id="IPR036388">
    <property type="entry name" value="WH-like_DNA-bd_sf"/>
</dbReference>
<dbReference type="PANTHER" id="PTHR33204:SF37">
    <property type="entry name" value="HTH-TYPE TRANSCRIPTIONAL REGULATOR YODB"/>
    <property type="match status" value="1"/>
</dbReference>
<keyword evidence="6" id="KW-1185">Reference proteome</keyword>
<keyword evidence="1" id="KW-0805">Transcription regulation</keyword>
<dbReference type="Gene3D" id="1.10.10.10">
    <property type="entry name" value="Winged helix-like DNA-binding domain superfamily/Winged helix DNA-binding domain"/>
    <property type="match status" value="1"/>
</dbReference>
<evidence type="ECO:0000256" key="1">
    <source>
        <dbReference type="ARBA" id="ARBA00023015"/>
    </source>
</evidence>
<dbReference type="SUPFAM" id="SSF46785">
    <property type="entry name" value="Winged helix' DNA-binding domain"/>
    <property type="match status" value="1"/>
</dbReference>
<protein>
    <submittedName>
        <fullName evidence="5">Helix-turn-helix transcriptional regulator</fullName>
    </submittedName>
</protein>
<evidence type="ECO:0000313" key="5">
    <source>
        <dbReference type="EMBL" id="NKY34353.1"/>
    </source>
</evidence>
<evidence type="ECO:0000259" key="4">
    <source>
        <dbReference type="PROSITE" id="PS51118"/>
    </source>
</evidence>
<dbReference type="InterPro" id="IPR002577">
    <property type="entry name" value="HTH_HxlR"/>
</dbReference>
<dbReference type="AlphaFoldDB" id="A0A846XID5"/>
<gene>
    <name evidence="5" type="ORF">HGA13_14895</name>
</gene>
<dbReference type="PROSITE" id="PS51118">
    <property type="entry name" value="HTH_HXLR"/>
    <property type="match status" value="1"/>
</dbReference>
<keyword evidence="2" id="KW-0238">DNA-binding</keyword>
<evidence type="ECO:0000313" key="6">
    <source>
        <dbReference type="Proteomes" id="UP000565715"/>
    </source>
</evidence>
<keyword evidence="3" id="KW-0804">Transcription</keyword>
<evidence type="ECO:0000256" key="2">
    <source>
        <dbReference type="ARBA" id="ARBA00023125"/>
    </source>
</evidence>
<dbReference type="Proteomes" id="UP000565715">
    <property type="component" value="Unassembled WGS sequence"/>
</dbReference>
<dbReference type="GO" id="GO:0003677">
    <property type="term" value="F:DNA binding"/>
    <property type="evidence" value="ECO:0007669"/>
    <property type="project" value="UniProtKB-KW"/>
</dbReference>
<accession>A0A846XID5</accession>
<reference evidence="5 6" key="1">
    <citation type="submission" date="2020-04" db="EMBL/GenBank/DDBJ databases">
        <title>MicrobeNet Type strains.</title>
        <authorList>
            <person name="Nicholson A.C."/>
        </authorList>
    </citation>
    <scope>NUCLEOTIDE SEQUENCE [LARGE SCALE GENOMIC DNA]</scope>
    <source>
        <strain evidence="5 6">DSM 45078</strain>
    </source>
</reference>
<organism evidence="5 6">
    <name type="scientific">Nocardia speluncae</name>
    <dbReference type="NCBI Taxonomy" id="419477"/>
    <lineage>
        <taxon>Bacteria</taxon>
        <taxon>Bacillati</taxon>
        <taxon>Actinomycetota</taxon>
        <taxon>Actinomycetes</taxon>
        <taxon>Mycobacteriales</taxon>
        <taxon>Nocardiaceae</taxon>
        <taxon>Nocardia</taxon>
    </lineage>
</organism>
<name>A0A846XID5_9NOCA</name>
<dbReference type="InterPro" id="IPR036390">
    <property type="entry name" value="WH_DNA-bd_sf"/>
</dbReference>